<dbReference type="PANTHER" id="PTHR46211:SF1">
    <property type="entry name" value="GLYCEROPHOSPHODIESTER PHOSPHODIESTERASE, CYTOPLASMIC"/>
    <property type="match status" value="1"/>
</dbReference>
<dbReference type="InterPro" id="IPR030395">
    <property type="entry name" value="GP_PDE_dom"/>
</dbReference>
<dbReference type="InterPro" id="IPR017946">
    <property type="entry name" value="PLC-like_Pdiesterase_TIM-brl"/>
</dbReference>
<dbReference type="PROSITE" id="PS51704">
    <property type="entry name" value="GP_PDE"/>
    <property type="match status" value="1"/>
</dbReference>
<dbReference type="PANTHER" id="PTHR46211">
    <property type="entry name" value="GLYCEROPHOSPHORYL DIESTER PHOSPHODIESTERASE"/>
    <property type="match status" value="1"/>
</dbReference>
<name>A0A8J3TV25_9ACTN</name>
<evidence type="ECO:0000313" key="3">
    <source>
        <dbReference type="EMBL" id="GII33475.1"/>
    </source>
</evidence>
<sequence>MRRVGLIITTALAAMAVGASTAAADPSTVIGVAHRGASAYAPENTVAAFKLAAEQGADMFELDVQETKDHKLVLMHDTTLNRTTDAEKVFPNRNSWKVGDLTLAQIRKLDAGSWADTDYEGEPVPTLGEALRAMQGSGLDLRLEIKSPHLYPGIEGRVASKLRRNSSWLSGSRLVLQSFDWDSMRTFNKELPQVPIGLLGTPETADLDDLAKFADEINPPYADVTPSYVKCVHDNGMKIFTWTVNDPDDMSRMTSYGVDGIITNKPDVLSELAATPDQRAGNEKADDESFEKLTTVDEINMYQRAA</sequence>
<comment type="caution">
    <text evidence="3">The sequence shown here is derived from an EMBL/GenBank/DDBJ whole genome shotgun (WGS) entry which is preliminary data.</text>
</comment>
<feature type="domain" description="GP-PDE" evidence="2">
    <location>
        <begin position="29"/>
        <end position="273"/>
    </location>
</feature>
<protein>
    <submittedName>
        <fullName evidence="3">Hydrolase</fullName>
    </submittedName>
</protein>
<dbReference type="Proteomes" id="UP000650628">
    <property type="component" value="Unassembled WGS sequence"/>
</dbReference>
<evidence type="ECO:0000313" key="4">
    <source>
        <dbReference type="Proteomes" id="UP000650628"/>
    </source>
</evidence>
<dbReference type="SUPFAM" id="SSF51695">
    <property type="entry name" value="PLC-like phosphodiesterases"/>
    <property type="match status" value="1"/>
</dbReference>
<accession>A0A8J3TV25</accession>
<gene>
    <name evidence="3" type="ORF">Pmi06nite_69170</name>
</gene>
<dbReference type="EMBL" id="BOOO01000040">
    <property type="protein sequence ID" value="GII33475.1"/>
    <property type="molecule type" value="Genomic_DNA"/>
</dbReference>
<evidence type="ECO:0000256" key="1">
    <source>
        <dbReference type="SAM" id="SignalP"/>
    </source>
</evidence>
<reference evidence="3 4" key="1">
    <citation type="submission" date="2021-01" db="EMBL/GenBank/DDBJ databases">
        <title>Whole genome shotgun sequence of Planotetraspora mira NBRC 15435.</title>
        <authorList>
            <person name="Komaki H."/>
            <person name="Tamura T."/>
        </authorList>
    </citation>
    <scope>NUCLEOTIDE SEQUENCE [LARGE SCALE GENOMIC DNA]</scope>
    <source>
        <strain evidence="3 4">NBRC 15435</strain>
    </source>
</reference>
<keyword evidence="3" id="KW-0378">Hydrolase</keyword>
<dbReference type="Pfam" id="PF03009">
    <property type="entry name" value="GDPD"/>
    <property type="match status" value="1"/>
</dbReference>
<dbReference type="RefSeq" id="WP_239114390.1">
    <property type="nucleotide sequence ID" value="NZ_BOOO01000040.1"/>
</dbReference>
<dbReference type="AlphaFoldDB" id="A0A8J3TV25"/>
<proteinExistence type="predicted"/>
<feature type="chain" id="PRO_5035313255" evidence="1">
    <location>
        <begin position="25"/>
        <end position="306"/>
    </location>
</feature>
<feature type="signal peptide" evidence="1">
    <location>
        <begin position="1"/>
        <end position="24"/>
    </location>
</feature>
<keyword evidence="1" id="KW-0732">Signal</keyword>
<dbReference type="GO" id="GO:0006629">
    <property type="term" value="P:lipid metabolic process"/>
    <property type="evidence" value="ECO:0007669"/>
    <property type="project" value="InterPro"/>
</dbReference>
<dbReference type="GO" id="GO:0008081">
    <property type="term" value="F:phosphoric diester hydrolase activity"/>
    <property type="evidence" value="ECO:0007669"/>
    <property type="project" value="InterPro"/>
</dbReference>
<organism evidence="3 4">
    <name type="scientific">Planotetraspora mira</name>
    <dbReference type="NCBI Taxonomy" id="58121"/>
    <lineage>
        <taxon>Bacteria</taxon>
        <taxon>Bacillati</taxon>
        <taxon>Actinomycetota</taxon>
        <taxon>Actinomycetes</taxon>
        <taxon>Streptosporangiales</taxon>
        <taxon>Streptosporangiaceae</taxon>
        <taxon>Planotetraspora</taxon>
    </lineage>
</organism>
<evidence type="ECO:0000259" key="2">
    <source>
        <dbReference type="PROSITE" id="PS51704"/>
    </source>
</evidence>
<keyword evidence="4" id="KW-1185">Reference proteome</keyword>
<dbReference type="Gene3D" id="3.20.20.190">
    <property type="entry name" value="Phosphatidylinositol (PI) phosphodiesterase"/>
    <property type="match status" value="1"/>
</dbReference>